<evidence type="ECO:0000256" key="1">
    <source>
        <dbReference type="SAM" id="MobiDB-lite"/>
    </source>
</evidence>
<proteinExistence type="predicted"/>
<dbReference type="Gene3D" id="1.20.58.340">
    <property type="entry name" value="Magnesium transport protein CorA, transmembrane region"/>
    <property type="match status" value="1"/>
</dbReference>
<dbReference type="OrthoDB" id="29879at2759"/>
<feature type="region of interest" description="Disordered" evidence="1">
    <location>
        <begin position="1"/>
        <end position="54"/>
    </location>
</feature>
<name>A0A8H5LZ59_9AGAR</name>
<dbReference type="Gene3D" id="3.30.460.20">
    <property type="entry name" value="CorA soluble domain-like"/>
    <property type="match status" value="1"/>
</dbReference>
<feature type="compositionally biased region" description="Polar residues" evidence="1">
    <location>
        <begin position="7"/>
        <end position="20"/>
    </location>
</feature>
<dbReference type="GO" id="GO:0016020">
    <property type="term" value="C:membrane"/>
    <property type="evidence" value="ECO:0007669"/>
    <property type="project" value="InterPro"/>
</dbReference>
<keyword evidence="3" id="KW-1185">Reference proteome</keyword>
<dbReference type="InterPro" id="IPR002523">
    <property type="entry name" value="MgTranspt_CorA/ZnTranspt_ZntB"/>
</dbReference>
<dbReference type="Proteomes" id="UP000559256">
    <property type="component" value="Unassembled WGS sequence"/>
</dbReference>
<dbReference type="SUPFAM" id="SSF143865">
    <property type="entry name" value="CorA soluble domain-like"/>
    <property type="match status" value="1"/>
</dbReference>
<dbReference type="AlphaFoldDB" id="A0A8H5LZ59"/>
<reference evidence="2 3" key="1">
    <citation type="journal article" date="2020" name="ISME J.">
        <title>Uncovering the hidden diversity of litter-decomposition mechanisms in mushroom-forming fungi.</title>
        <authorList>
            <person name="Floudas D."/>
            <person name="Bentzer J."/>
            <person name="Ahren D."/>
            <person name="Johansson T."/>
            <person name="Persson P."/>
            <person name="Tunlid A."/>
        </authorList>
    </citation>
    <scope>NUCLEOTIDE SEQUENCE [LARGE SCALE GENOMIC DNA]</scope>
    <source>
        <strain evidence="2 3">CBS 291.85</strain>
    </source>
</reference>
<dbReference type="CDD" id="cd12829">
    <property type="entry name" value="Alr1p-like"/>
    <property type="match status" value="1"/>
</dbReference>
<feature type="region of interest" description="Disordered" evidence="1">
    <location>
        <begin position="84"/>
        <end position="109"/>
    </location>
</feature>
<accession>A0A8H5LZ59</accession>
<dbReference type="InterPro" id="IPR045861">
    <property type="entry name" value="CorA_cytoplasmic_dom"/>
</dbReference>
<sequence>MPRSSHRSQSSLVPATPTFNDESDSDIYRGERPPTFLQPEDPTHPDSSSTTSSSSSWSFFAGRLGVLRVVHQVEHAIMRWRGNASSSSLTSSSSSSSSHSVMTLSRSLSRRGARRSSLANIRSLQSERDFTARISLLKAREESRVIPRQFILYLPSALRPTSTFESPAGPSSQGTIWTSSLPLVLSQLDGALKKVKRSRRSQEKEKAAPAVPTATPNPELHHHIMLPETLKAPSRAASFTDLEKLNKVKKGKGKDASGRIDIKESFGAWHLDVASPNPEDMRAIGKLLHLHPLTLEDILTQDPREKLELFPKLGYYFISFRAVEGRQFREKLTSQAYYNDPASEAYLENSLLAEANIYIVVFNEGICTFHFTDISEHTDRVRSRITSNEKSMKVSSAWIAHGLLDSIVDSFFPISDEIELEIMAIEEIIMSGKNPVAAATRNENTAQEETSSLTLSKEEEFLATLTEKNLSRFTQDNVAQTRFSLPRPPLPLLYRRALRFLRSRRKTSRKDKENILNYGGVTLRRMAKARRLVTSLTRLLATKSEVISQVRKRLLSAAEDVDVAIYMGDIHGQYPYPTEELVVTRHY</sequence>
<dbReference type="InterPro" id="IPR044089">
    <property type="entry name" value="Alr1-like"/>
</dbReference>
<evidence type="ECO:0000313" key="2">
    <source>
        <dbReference type="EMBL" id="KAF5374754.1"/>
    </source>
</evidence>
<dbReference type="GO" id="GO:0015095">
    <property type="term" value="F:magnesium ion transmembrane transporter activity"/>
    <property type="evidence" value="ECO:0007669"/>
    <property type="project" value="InterPro"/>
</dbReference>
<feature type="compositionally biased region" description="Low complexity" evidence="1">
    <location>
        <begin position="85"/>
        <end position="107"/>
    </location>
</feature>
<gene>
    <name evidence="2" type="ORF">D9758_000319</name>
</gene>
<evidence type="ECO:0000313" key="3">
    <source>
        <dbReference type="Proteomes" id="UP000559256"/>
    </source>
</evidence>
<comment type="caution">
    <text evidence="2">The sequence shown here is derived from an EMBL/GenBank/DDBJ whole genome shotgun (WGS) entry which is preliminary data.</text>
</comment>
<dbReference type="PANTHER" id="PTHR21535">
    <property type="entry name" value="MAGNESIUM AND COBALT TRANSPORT PROTEIN/MITOCHONDRIAL IMPORT INNER MEMBRANE TRANSLOCASE SUBUNIT TIM8"/>
    <property type="match status" value="1"/>
</dbReference>
<organism evidence="2 3">
    <name type="scientific">Tetrapyrgos nigripes</name>
    <dbReference type="NCBI Taxonomy" id="182062"/>
    <lineage>
        <taxon>Eukaryota</taxon>
        <taxon>Fungi</taxon>
        <taxon>Dikarya</taxon>
        <taxon>Basidiomycota</taxon>
        <taxon>Agaricomycotina</taxon>
        <taxon>Agaricomycetes</taxon>
        <taxon>Agaricomycetidae</taxon>
        <taxon>Agaricales</taxon>
        <taxon>Marasmiineae</taxon>
        <taxon>Marasmiaceae</taxon>
        <taxon>Tetrapyrgos</taxon>
    </lineage>
</organism>
<protein>
    <submittedName>
        <fullName evidence="2">Uncharacterized protein</fullName>
    </submittedName>
</protein>
<feature type="compositionally biased region" description="Low complexity" evidence="1">
    <location>
        <begin position="208"/>
        <end position="218"/>
    </location>
</feature>
<dbReference type="PANTHER" id="PTHR21535:SF90">
    <property type="entry name" value="CORA METAL ION TRANSPORTER"/>
    <property type="match status" value="1"/>
</dbReference>
<feature type="region of interest" description="Disordered" evidence="1">
    <location>
        <begin position="196"/>
        <end position="219"/>
    </location>
</feature>
<dbReference type="Pfam" id="PF01544">
    <property type="entry name" value="CorA"/>
    <property type="match status" value="1"/>
</dbReference>
<dbReference type="EMBL" id="JAACJM010000001">
    <property type="protein sequence ID" value="KAF5374754.1"/>
    <property type="molecule type" value="Genomic_DNA"/>
</dbReference>
<dbReference type="GO" id="GO:0010961">
    <property type="term" value="P:intracellular magnesium ion homeostasis"/>
    <property type="evidence" value="ECO:0007669"/>
    <property type="project" value="TreeGrafter"/>
</dbReference>